<comment type="subcellular location">
    <subcellularLocation>
        <location evidence="1">Endomembrane system</location>
        <topology evidence="1">Multi-pass membrane protein</topology>
    </subcellularLocation>
    <subcellularLocation>
        <location evidence="2">Golgi apparatus membrane</location>
    </subcellularLocation>
</comment>
<feature type="transmembrane region" description="Helical" evidence="8">
    <location>
        <begin position="35"/>
        <end position="55"/>
    </location>
</feature>
<keyword evidence="4 8" id="KW-1133">Transmembrane helix</keyword>
<gene>
    <name evidence="9" type="ORF">N7494_012321</name>
</gene>
<protein>
    <recommendedName>
        <fullName evidence="11">Zinc transporter ZIP9</fullName>
    </recommendedName>
</protein>
<feature type="region of interest" description="Disordered" evidence="7">
    <location>
        <begin position="119"/>
        <end position="150"/>
    </location>
</feature>
<feature type="region of interest" description="Disordered" evidence="7">
    <location>
        <begin position="345"/>
        <end position="370"/>
    </location>
</feature>
<evidence type="ECO:0000256" key="6">
    <source>
        <dbReference type="ARBA" id="ARBA00023136"/>
    </source>
</evidence>
<dbReference type="AlphaFoldDB" id="A0AAD6CLG5"/>
<dbReference type="InterPro" id="IPR045891">
    <property type="entry name" value="ZIP9"/>
</dbReference>
<keyword evidence="3 8" id="KW-0812">Transmembrane</keyword>
<evidence type="ECO:0000313" key="10">
    <source>
        <dbReference type="Proteomes" id="UP001220324"/>
    </source>
</evidence>
<evidence type="ECO:0008006" key="11">
    <source>
        <dbReference type="Google" id="ProtNLM"/>
    </source>
</evidence>
<evidence type="ECO:0000256" key="5">
    <source>
        <dbReference type="ARBA" id="ARBA00023034"/>
    </source>
</evidence>
<feature type="transmembrane region" description="Helical" evidence="8">
    <location>
        <begin position="320"/>
        <end position="339"/>
    </location>
</feature>
<feature type="transmembrane region" description="Helical" evidence="8">
    <location>
        <begin position="287"/>
        <end position="308"/>
    </location>
</feature>
<keyword evidence="5" id="KW-0333">Golgi apparatus</keyword>
<dbReference type="EMBL" id="JAQIZZ010000008">
    <property type="protein sequence ID" value="KAJ5525671.1"/>
    <property type="molecule type" value="Genomic_DNA"/>
</dbReference>
<reference evidence="9 10" key="1">
    <citation type="journal article" date="2023" name="IMA Fungus">
        <title>Comparative genomic study of the Penicillium genus elucidates a diverse pangenome and 15 lateral gene transfer events.</title>
        <authorList>
            <person name="Petersen C."/>
            <person name="Sorensen T."/>
            <person name="Nielsen M.R."/>
            <person name="Sondergaard T.E."/>
            <person name="Sorensen J.L."/>
            <person name="Fitzpatrick D.A."/>
            <person name="Frisvad J.C."/>
            <person name="Nielsen K.L."/>
        </authorList>
    </citation>
    <scope>NUCLEOTIDE SEQUENCE [LARGE SCALE GENOMIC DNA]</scope>
    <source>
        <strain evidence="9 10">IBT 35679</strain>
    </source>
</reference>
<dbReference type="GO" id="GO:0000139">
    <property type="term" value="C:Golgi membrane"/>
    <property type="evidence" value="ECO:0007669"/>
    <property type="project" value="UniProtKB-SubCell"/>
</dbReference>
<dbReference type="PANTHER" id="PTHR16133:SF0">
    <property type="entry name" value="ZINC_IRON REGULATED TRANSPORTER-RELATED PROTEIN 102B, ISOFORM E"/>
    <property type="match status" value="1"/>
</dbReference>
<dbReference type="PANTHER" id="PTHR16133">
    <property type="entry name" value="SOLUTE CARRIER FAMILY 39 ZINC TRANSPORTER , MEMBER 9-RELATED"/>
    <property type="match status" value="1"/>
</dbReference>
<keyword evidence="6 8" id="KW-0472">Membrane</keyword>
<feature type="transmembrane region" description="Helical" evidence="8">
    <location>
        <begin position="153"/>
        <end position="171"/>
    </location>
</feature>
<dbReference type="GO" id="GO:0006829">
    <property type="term" value="P:zinc ion transport"/>
    <property type="evidence" value="ECO:0007669"/>
    <property type="project" value="InterPro"/>
</dbReference>
<evidence type="ECO:0000256" key="8">
    <source>
        <dbReference type="SAM" id="Phobius"/>
    </source>
</evidence>
<feature type="transmembrane region" description="Helical" evidence="8">
    <location>
        <begin position="6"/>
        <end position="28"/>
    </location>
</feature>
<sequence>MEGLFTLLALCIVMAVTSFVVGSLPLAFTLSPSQLRLISSIGMGVLVGTSLIVIIPEGVETLYASSASQKSLSTRSANVDWQSQGLPVMVRSSSDRNDDALLPTDTPISFLSLDHESSVPISNRDQSSSIVAGLPARKDDGHSSKEEAEENSPHAWIGVALVSGFILMYLIDKVPEFATPTKIERIPYHISLDNLGSGLRRGSSPMRDGGHLNAGHSSSRRGHSFATTTGLVIHAAADGIALGASSSDTGLSFIIFLAIMVHKAPASFGLTSILLKQGLSSRAARAHLLIFSLAAPVGALATFLFVHMVGSSSSDETGSLWRTGMLLLFSGGTFLYVAMHTMQENGPGSSPRESSVNGYGDSRESPDGSDKSMRDLIASVVGMILPLFLQIGHAH</sequence>
<feature type="compositionally biased region" description="Polar residues" evidence="7">
    <location>
        <begin position="119"/>
        <end position="130"/>
    </location>
</feature>
<feature type="compositionally biased region" description="Basic and acidic residues" evidence="7">
    <location>
        <begin position="136"/>
        <end position="146"/>
    </location>
</feature>
<evidence type="ECO:0000313" key="9">
    <source>
        <dbReference type="EMBL" id="KAJ5525671.1"/>
    </source>
</evidence>
<accession>A0AAD6CLG5</accession>
<evidence type="ECO:0000256" key="1">
    <source>
        <dbReference type="ARBA" id="ARBA00004127"/>
    </source>
</evidence>
<feature type="transmembrane region" description="Helical" evidence="8">
    <location>
        <begin position="250"/>
        <end position="275"/>
    </location>
</feature>
<dbReference type="InterPro" id="IPR003689">
    <property type="entry name" value="ZIP"/>
</dbReference>
<keyword evidence="10" id="KW-1185">Reference proteome</keyword>
<organism evidence="9 10">
    <name type="scientific">Penicillium frequentans</name>
    <dbReference type="NCBI Taxonomy" id="3151616"/>
    <lineage>
        <taxon>Eukaryota</taxon>
        <taxon>Fungi</taxon>
        <taxon>Dikarya</taxon>
        <taxon>Ascomycota</taxon>
        <taxon>Pezizomycotina</taxon>
        <taxon>Eurotiomycetes</taxon>
        <taxon>Eurotiomycetidae</taxon>
        <taxon>Eurotiales</taxon>
        <taxon>Aspergillaceae</taxon>
        <taxon>Penicillium</taxon>
    </lineage>
</organism>
<dbReference type="Proteomes" id="UP001220324">
    <property type="component" value="Unassembled WGS sequence"/>
</dbReference>
<evidence type="ECO:0000256" key="3">
    <source>
        <dbReference type="ARBA" id="ARBA00022692"/>
    </source>
</evidence>
<evidence type="ECO:0000256" key="7">
    <source>
        <dbReference type="SAM" id="MobiDB-lite"/>
    </source>
</evidence>
<dbReference type="Pfam" id="PF02535">
    <property type="entry name" value="Zip"/>
    <property type="match status" value="1"/>
</dbReference>
<proteinExistence type="predicted"/>
<dbReference type="GO" id="GO:0046873">
    <property type="term" value="F:metal ion transmembrane transporter activity"/>
    <property type="evidence" value="ECO:0007669"/>
    <property type="project" value="InterPro"/>
</dbReference>
<name>A0AAD6CLG5_9EURO</name>
<feature type="compositionally biased region" description="Basic and acidic residues" evidence="7">
    <location>
        <begin position="361"/>
        <end position="370"/>
    </location>
</feature>
<feature type="transmembrane region" description="Helical" evidence="8">
    <location>
        <begin position="376"/>
        <end position="394"/>
    </location>
</feature>
<comment type="caution">
    <text evidence="9">The sequence shown here is derived from an EMBL/GenBank/DDBJ whole genome shotgun (WGS) entry which is preliminary data.</text>
</comment>
<evidence type="ECO:0000256" key="4">
    <source>
        <dbReference type="ARBA" id="ARBA00022989"/>
    </source>
</evidence>
<evidence type="ECO:0000256" key="2">
    <source>
        <dbReference type="ARBA" id="ARBA00004394"/>
    </source>
</evidence>
<feature type="compositionally biased region" description="Polar residues" evidence="7">
    <location>
        <begin position="345"/>
        <end position="357"/>
    </location>
</feature>